<dbReference type="InterPro" id="IPR053136">
    <property type="entry name" value="UTP_pyrophosphatase-like"/>
</dbReference>
<reference evidence="2 3" key="1">
    <citation type="submission" date="2019-03" db="EMBL/GenBank/DDBJ databases">
        <title>Genomic Encyclopedia of Type Strains, Phase III (KMG-III): the genomes of soil and plant-associated and newly described type strains.</title>
        <authorList>
            <person name="Whitman W."/>
        </authorList>
    </citation>
    <scope>NUCLEOTIDE SEQUENCE [LARGE SCALE GENOMIC DNA]</scope>
    <source>
        <strain evidence="2 3">CECT 8976</strain>
    </source>
</reference>
<dbReference type="Pfam" id="PF01863">
    <property type="entry name" value="YgjP-like"/>
    <property type="match status" value="1"/>
</dbReference>
<feature type="domain" description="YgjP-like metallopeptidase" evidence="1">
    <location>
        <begin position="33"/>
        <end position="230"/>
    </location>
</feature>
<comment type="caution">
    <text evidence="2">The sequence shown here is derived from an EMBL/GenBank/DDBJ whole genome shotgun (WGS) entry which is preliminary data.</text>
</comment>
<dbReference type="InterPro" id="IPR002725">
    <property type="entry name" value="YgjP-like_metallopeptidase"/>
</dbReference>
<dbReference type="CDD" id="cd07344">
    <property type="entry name" value="M48_yhfN_like"/>
    <property type="match status" value="1"/>
</dbReference>
<dbReference type="Gene3D" id="3.30.2010.10">
    <property type="entry name" value="Metalloproteases ('zincins'), catalytic domain"/>
    <property type="match status" value="1"/>
</dbReference>
<gene>
    <name evidence="2" type="ORF">DFP86_11387</name>
</gene>
<dbReference type="Proteomes" id="UP000295611">
    <property type="component" value="Unassembled WGS sequence"/>
</dbReference>
<dbReference type="EMBL" id="SNZP01000013">
    <property type="protein sequence ID" value="TDR73580.1"/>
    <property type="molecule type" value="Genomic_DNA"/>
</dbReference>
<keyword evidence="3" id="KW-1185">Reference proteome</keyword>
<evidence type="ECO:0000313" key="2">
    <source>
        <dbReference type="EMBL" id="TDR73580.1"/>
    </source>
</evidence>
<evidence type="ECO:0000313" key="3">
    <source>
        <dbReference type="Proteomes" id="UP000295611"/>
    </source>
</evidence>
<dbReference type="PANTHER" id="PTHR30399">
    <property type="entry name" value="UNCHARACTERIZED PROTEIN YGJP"/>
    <property type="match status" value="1"/>
</dbReference>
<dbReference type="PANTHER" id="PTHR30399:SF1">
    <property type="entry name" value="UTP PYROPHOSPHATASE"/>
    <property type="match status" value="1"/>
</dbReference>
<dbReference type="AlphaFoldDB" id="A0A4R7AZ90"/>
<evidence type="ECO:0000259" key="1">
    <source>
        <dbReference type="Pfam" id="PF01863"/>
    </source>
</evidence>
<accession>A0A4R7AZ90</accession>
<organism evidence="2 3">
    <name type="scientific">Paludibacterium purpuratum</name>
    <dbReference type="NCBI Taxonomy" id="1144873"/>
    <lineage>
        <taxon>Bacteria</taxon>
        <taxon>Pseudomonadati</taxon>
        <taxon>Pseudomonadota</taxon>
        <taxon>Betaproteobacteria</taxon>
        <taxon>Neisseriales</taxon>
        <taxon>Chromobacteriaceae</taxon>
        <taxon>Paludibacterium</taxon>
    </lineage>
</organism>
<protein>
    <recommendedName>
        <fullName evidence="1">YgjP-like metallopeptidase domain-containing protein</fullName>
    </recommendedName>
</protein>
<name>A0A4R7AZ90_9NEIS</name>
<proteinExistence type="predicted"/>
<sequence>MSVPVPVRRALVLQLALPDGSRPEIVVSRRARRTIGIRVLDGRIELAAHARVPLSMLQRVLDEKRDWIWRHWQRQQALLLARAAAPQAVCLQGRPLALLCEPARPAGAALTDDALRVGGTAGDVRAQVAHFLFCQAAEVFPRHLRRLAPLAARAPGQLLLSSARTRWGSCHRDGRIRLNWRLIQAPPTILDYVIAHELAHLRHMNHSPAFWQETGRLYPDWRTARAWLRRQGESLFDFG</sequence>